<sequence length="373" mass="40915">MKKGIFHCSTLAAAIILSGCNSSSSDDNNKIDYGAKAVSYLVEIADETQGIGAREASTQKEIQTGNWIYDKLTGFGYNVNVQPFSYERKGKTYFSNNYIVEKKGKVDKTIILAAHYDSTGVDHGSLGATDNGAGLAAAIAIAERLQQSELPFNVRILYPGAEENGLNGSLYYVKDALANDKLKNVIGMINYDTVGGGDIVYVHAAHSDYAEYKKTCESLGLTETDYSFDTKMREAMLKASVDVNGEANKYIIHPTFPGYPEGETGSWSDHAGFACAGIPIAYVEATNFNINGADGYDGYSQTTNPAMWDCYDADNKTACNRAEEKKWGKIWHTEFDRIDKLEEAFPGRVNTQLSDNVNIVLELLTSDKYIQVK</sequence>
<comment type="caution">
    <text evidence="2">The sequence shown here is derived from an EMBL/GenBank/DDBJ whole genome shotgun (WGS) entry which is preliminary data.</text>
</comment>
<keyword evidence="3" id="KW-1185">Reference proteome</keyword>
<dbReference type="SUPFAM" id="SSF53187">
    <property type="entry name" value="Zn-dependent exopeptidases"/>
    <property type="match status" value="1"/>
</dbReference>
<dbReference type="PROSITE" id="PS51257">
    <property type="entry name" value="PROKAR_LIPOPROTEIN"/>
    <property type="match status" value="1"/>
</dbReference>
<dbReference type="EMBL" id="PYLZ01000008">
    <property type="protein sequence ID" value="PSW23469.1"/>
    <property type="molecule type" value="Genomic_DNA"/>
</dbReference>
<dbReference type="InterPro" id="IPR007484">
    <property type="entry name" value="Peptidase_M28"/>
</dbReference>
<feature type="domain" description="Peptidase M28" evidence="1">
    <location>
        <begin position="97"/>
        <end position="351"/>
    </location>
</feature>
<dbReference type="AlphaFoldDB" id="A0A0J8VCE5"/>
<dbReference type="Proteomes" id="UP000240481">
    <property type="component" value="Unassembled WGS sequence"/>
</dbReference>
<evidence type="ECO:0000313" key="3">
    <source>
        <dbReference type="Proteomes" id="UP000240481"/>
    </source>
</evidence>
<dbReference type="Pfam" id="PF04389">
    <property type="entry name" value="Peptidase_M28"/>
    <property type="match status" value="1"/>
</dbReference>
<evidence type="ECO:0000313" key="2">
    <source>
        <dbReference type="EMBL" id="PSW23469.1"/>
    </source>
</evidence>
<name>A0A0J8VCE5_9GAMM</name>
<protein>
    <submittedName>
        <fullName evidence="2">Zn-dependent exopeptidase M28</fullName>
    </submittedName>
</protein>
<gene>
    <name evidence="2" type="ORF">C9I94_15195</name>
</gene>
<reference evidence="2 3" key="1">
    <citation type="submission" date="2018-01" db="EMBL/GenBank/DDBJ databases">
        <title>Whole genome sequencing of Histamine producing bacteria.</title>
        <authorList>
            <person name="Butler K."/>
        </authorList>
    </citation>
    <scope>NUCLEOTIDE SEQUENCE [LARGE SCALE GENOMIC DNA]</scope>
    <source>
        <strain evidence="2 3">DSM 24669</strain>
    </source>
</reference>
<organism evidence="2 3">
    <name type="scientific">Photobacterium swingsii</name>
    <dbReference type="NCBI Taxonomy" id="680026"/>
    <lineage>
        <taxon>Bacteria</taxon>
        <taxon>Pseudomonadati</taxon>
        <taxon>Pseudomonadota</taxon>
        <taxon>Gammaproteobacteria</taxon>
        <taxon>Vibrionales</taxon>
        <taxon>Vibrionaceae</taxon>
        <taxon>Photobacterium</taxon>
    </lineage>
</organism>
<evidence type="ECO:0000259" key="1">
    <source>
        <dbReference type="Pfam" id="PF04389"/>
    </source>
</evidence>
<dbReference type="PANTHER" id="PTHR12147">
    <property type="entry name" value="METALLOPEPTIDASE M28 FAMILY MEMBER"/>
    <property type="match status" value="1"/>
</dbReference>
<proteinExistence type="predicted"/>
<dbReference type="PANTHER" id="PTHR12147:SF26">
    <property type="entry name" value="PEPTIDASE M28 DOMAIN-CONTAINING PROTEIN"/>
    <property type="match status" value="1"/>
</dbReference>
<dbReference type="STRING" id="680026.AB733_08245"/>
<accession>A0A0J8VCE5</accession>
<dbReference type="GO" id="GO:0008235">
    <property type="term" value="F:metalloexopeptidase activity"/>
    <property type="evidence" value="ECO:0007669"/>
    <property type="project" value="InterPro"/>
</dbReference>
<dbReference type="GO" id="GO:0006508">
    <property type="term" value="P:proteolysis"/>
    <property type="evidence" value="ECO:0007669"/>
    <property type="project" value="InterPro"/>
</dbReference>
<dbReference type="Gene3D" id="3.40.630.10">
    <property type="entry name" value="Zn peptidases"/>
    <property type="match status" value="1"/>
</dbReference>
<dbReference type="InterPro" id="IPR045175">
    <property type="entry name" value="M28_fam"/>
</dbReference>
<dbReference type="OrthoDB" id="1521787at2"/>
<dbReference type="RefSeq" id="WP_048898327.1">
    <property type="nucleotide sequence ID" value="NZ_AP024852.1"/>
</dbReference>